<dbReference type="PANTHER" id="PTHR14352:SF2">
    <property type="entry name" value="HAUS AUGMIN-LIKE COMPLEX SUBUNIT 7"/>
    <property type="match status" value="1"/>
</dbReference>
<keyword evidence="4" id="KW-1185">Reference proteome</keyword>
<evidence type="ECO:0000256" key="2">
    <source>
        <dbReference type="SAM" id="MobiDB-lite"/>
    </source>
</evidence>
<dbReference type="OMA" id="IAFIHVF"/>
<dbReference type="OrthoDB" id="6435999at2759"/>
<dbReference type="Ensembl" id="ENSSHAT00000001985.2">
    <property type="protein sequence ID" value="ENSSHAP00000001964.1"/>
    <property type="gene ID" value="ENSSHAG00000001748.2"/>
</dbReference>
<keyword evidence="1" id="KW-0175">Coiled coil</keyword>
<sequence length="386" mass="45185">MAESWPYSWGSSGEKGPAWQINREKEEKKEEKEEKYIVKEEKWGEVEELEKDEEEEDPCLTLEILDVFKRLMDIKCPFLEGLYITELKTIKQLLCSPSIYRLTILEWLFGRLYPPFEELFSPFQDSRTEEKILELARIGHELMLCGPDDQNLIKGYGNVKRQLCFFKQLLDLVRSLGSGHANFSSEKNCHDLVKENEKLLQKVFSSDLQELLDPKLSPLPLDIECHLKTEENLTSRENKVKKLSKKLNKLTEMLGELKQFPAFQRKMSSKGSSSVGQTFRLILSDFHLLITAFSYVYETEWRKLKSSVVNINHCGLLFQSVCEMLTLYSQELKAIREVVNTSKNVEEIIGGQKQEQVCLRRDDYMMILASRMEELRRKHKFFKDLL</sequence>
<dbReference type="InParanoid" id="G3VFL0"/>
<feature type="coiled-coil region" evidence="1">
    <location>
        <begin position="233"/>
        <end position="260"/>
    </location>
</feature>
<evidence type="ECO:0000313" key="4">
    <source>
        <dbReference type="Proteomes" id="UP000007648"/>
    </source>
</evidence>
<reference evidence="3" key="2">
    <citation type="submission" date="2025-08" db="UniProtKB">
        <authorList>
            <consortium name="Ensembl"/>
        </authorList>
    </citation>
    <scope>IDENTIFICATION</scope>
</reference>
<dbReference type="RefSeq" id="XP_003773287.1">
    <property type="nucleotide sequence ID" value="XM_003773239.3"/>
</dbReference>
<dbReference type="FunCoup" id="G3VFL0">
    <property type="interactions" value="848"/>
</dbReference>
<evidence type="ECO:0008006" key="5">
    <source>
        <dbReference type="Google" id="ProtNLM"/>
    </source>
</evidence>
<evidence type="ECO:0000256" key="1">
    <source>
        <dbReference type="SAM" id="Coils"/>
    </source>
</evidence>
<dbReference type="HOGENOM" id="CLU_065168_0_0_1"/>
<dbReference type="GO" id="GO:0051225">
    <property type="term" value="P:spindle assembly"/>
    <property type="evidence" value="ECO:0007669"/>
    <property type="project" value="TreeGrafter"/>
</dbReference>
<reference evidence="3 4" key="1">
    <citation type="journal article" date="2011" name="Proc. Natl. Acad. Sci. U.S.A.">
        <title>Genetic diversity and population structure of the endangered marsupial Sarcophilus harrisii (Tasmanian devil).</title>
        <authorList>
            <person name="Miller W."/>
            <person name="Hayes V.M."/>
            <person name="Ratan A."/>
            <person name="Petersen D.C."/>
            <person name="Wittekindt N.E."/>
            <person name="Miller J."/>
            <person name="Walenz B."/>
            <person name="Knight J."/>
            <person name="Qi J."/>
            <person name="Zhao F."/>
            <person name="Wang Q."/>
            <person name="Bedoya-Reina O.C."/>
            <person name="Katiyar N."/>
            <person name="Tomsho L.P."/>
            <person name="Kasson L.M."/>
            <person name="Hardie R.A."/>
            <person name="Woodbridge P."/>
            <person name="Tindall E.A."/>
            <person name="Bertelsen M.F."/>
            <person name="Dixon D."/>
            <person name="Pyecroft S."/>
            <person name="Helgen K.M."/>
            <person name="Lesk A.M."/>
            <person name="Pringle T.H."/>
            <person name="Patterson N."/>
            <person name="Zhang Y."/>
            <person name="Kreiss A."/>
            <person name="Woods G.M."/>
            <person name="Jones M.E."/>
            <person name="Schuster S.C."/>
        </authorList>
    </citation>
    <scope>NUCLEOTIDE SEQUENCE [LARGE SCALE GENOMIC DNA]</scope>
</reference>
<dbReference type="Proteomes" id="UP000007648">
    <property type="component" value="Unassembled WGS sequence"/>
</dbReference>
<dbReference type="GO" id="GO:0031023">
    <property type="term" value="P:microtubule organizing center organization"/>
    <property type="evidence" value="ECO:0007669"/>
    <property type="project" value="TreeGrafter"/>
</dbReference>
<dbReference type="PANTHER" id="PTHR14352">
    <property type="entry name" value="HAUS AUGMIN-LIKE COMPLEX SUBUNIT 7"/>
    <property type="match status" value="1"/>
</dbReference>
<name>G3VFL0_SARHA</name>
<dbReference type="GO" id="GO:0051011">
    <property type="term" value="F:microtubule minus-end binding"/>
    <property type="evidence" value="ECO:0007669"/>
    <property type="project" value="TreeGrafter"/>
</dbReference>
<reference evidence="3" key="3">
    <citation type="submission" date="2025-09" db="UniProtKB">
        <authorList>
            <consortium name="Ensembl"/>
        </authorList>
    </citation>
    <scope>IDENTIFICATION</scope>
</reference>
<dbReference type="InterPro" id="IPR029711">
    <property type="entry name" value="Haus7-like"/>
</dbReference>
<accession>G3VFL0</accession>
<feature type="region of interest" description="Disordered" evidence="2">
    <location>
        <begin position="1"/>
        <end position="32"/>
    </location>
</feature>
<gene>
    <name evidence="3" type="primary">LOC100922758</name>
</gene>
<proteinExistence type="predicted"/>
<dbReference type="eggNOG" id="ENOG502RYVK">
    <property type="taxonomic scope" value="Eukaryota"/>
</dbReference>
<dbReference type="GeneID" id="100922758"/>
<dbReference type="AlphaFoldDB" id="G3VFL0"/>
<dbReference type="KEGG" id="shr:100922758"/>
<dbReference type="GO" id="GO:0070652">
    <property type="term" value="C:HAUS complex"/>
    <property type="evidence" value="ECO:0007669"/>
    <property type="project" value="TreeGrafter"/>
</dbReference>
<protein>
    <recommendedName>
        <fullName evidence="5">HAUS augmin-like complex subunit 7</fullName>
    </recommendedName>
</protein>
<dbReference type="GeneTree" id="ENSGT00390000003937"/>
<feature type="compositionally biased region" description="Basic and acidic residues" evidence="2">
    <location>
        <begin position="22"/>
        <end position="32"/>
    </location>
</feature>
<organism evidence="3 4">
    <name type="scientific">Sarcophilus harrisii</name>
    <name type="common">Tasmanian devil</name>
    <name type="synonym">Sarcophilus laniarius</name>
    <dbReference type="NCBI Taxonomy" id="9305"/>
    <lineage>
        <taxon>Eukaryota</taxon>
        <taxon>Metazoa</taxon>
        <taxon>Chordata</taxon>
        <taxon>Craniata</taxon>
        <taxon>Vertebrata</taxon>
        <taxon>Euteleostomi</taxon>
        <taxon>Mammalia</taxon>
        <taxon>Metatheria</taxon>
        <taxon>Dasyuromorphia</taxon>
        <taxon>Dasyuridae</taxon>
        <taxon>Sarcophilus</taxon>
    </lineage>
</organism>
<dbReference type="STRING" id="9305.ENSSHAP00000001964"/>
<evidence type="ECO:0000313" key="3">
    <source>
        <dbReference type="Ensembl" id="ENSSHAP00000001964.1"/>
    </source>
</evidence>